<dbReference type="EMBL" id="JARH01000022">
    <property type="protein sequence ID" value="EXF86225.1"/>
    <property type="molecule type" value="Genomic_DNA"/>
</dbReference>
<gene>
    <name evidence="1" type="ORF">CFIO01_02284</name>
</gene>
<organism evidence="1 2">
    <name type="scientific">Colletotrichum fioriniae PJ7</name>
    <dbReference type="NCBI Taxonomy" id="1445577"/>
    <lineage>
        <taxon>Eukaryota</taxon>
        <taxon>Fungi</taxon>
        <taxon>Dikarya</taxon>
        <taxon>Ascomycota</taxon>
        <taxon>Pezizomycotina</taxon>
        <taxon>Sordariomycetes</taxon>
        <taxon>Hypocreomycetidae</taxon>
        <taxon>Glomerellales</taxon>
        <taxon>Glomerellaceae</taxon>
        <taxon>Colletotrichum</taxon>
        <taxon>Colletotrichum acutatum species complex</taxon>
    </lineage>
</organism>
<keyword evidence="2" id="KW-1185">Reference proteome</keyword>
<dbReference type="KEGG" id="cfj:CFIO01_02284"/>
<evidence type="ECO:0000313" key="2">
    <source>
        <dbReference type="Proteomes" id="UP000020467"/>
    </source>
</evidence>
<protein>
    <submittedName>
        <fullName evidence="1">Uncharacterized protein</fullName>
    </submittedName>
</protein>
<comment type="caution">
    <text evidence="1">The sequence shown here is derived from an EMBL/GenBank/DDBJ whole genome shotgun (WGS) entry which is preliminary data.</text>
</comment>
<name>A0A010RC36_9PEZI</name>
<evidence type="ECO:0000313" key="1">
    <source>
        <dbReference type="EMBL" id="EXF86225.1"/>
    </source>
</evidence>
<dbReference type="Proteomes" id="UP000020467">
    <property type="component" value="Unassembled WGS sequence"/>
</dbReference>
<reference evidence="1 2" key="1">
    <citation type="submission" date="2014-02" db="EMBL/GenBank/DDBJ databases">
        <title>The genome sequence of Colletotrichum fioriniae PJ7.</title>
        <authorList>
            <person name="Baroncelli R."/>
            <person name="Thon M.R."/>
        </authorList>
    </citation>
    <scope>NUCLEOTIDE SEQUENCE [LARGE SCALE GENOMIC DNA]</scope>
    <source>
        <strain evidence="1 2">PJ7</strain>
    </source>
</reference>
<dbReference type="HOGENOM" id="CLU_1948661_0_0_1"/>
<dbReference type="AlphaFoldDB" id="A0A010RC36"/>
<accession>A0A010RC36</accession>
<sequence>MLTTINIRIFTRLDQMIFLMTNYPNGKAPSGTVSSGVLGLLLFYYFSALHCHPSRDKVLVWSQIHPEVALCHTIGPGSTSFGHKHPSSLLEAPRPGRAALTLRTRPCVHDTRGLARLFKERMLSNSVCY</sequence>
<proteinExistence type="predicted"/>